<dbReference type="InterPro" id="IPR003594">
    <property type="entry name" value="HATPase_dom"/>
</dbReference>
<protein>
    <recommendedName>
        <fullName evidence="3">histidine kinase</fullName>
        <ecNumber evidence="3">2.7.13.3</ecNumber>
    </recommendedName>
</protein>
<evidence type="ECO:0000256" key="5">
    <source>
        <dbReference type="ARBA" id="ARBA00022679"/>
    </source>
</evidence>
<keyword evidence="6 10" id="KW-0812">Transmembrane</keyword>
<organism evidence="12 13">
    <name type="scientific">Arsukibacterium ikkense</name>
    <dbReference type="NCBI Taxonomy" id="336831"/>
    <lineage>
        <taxon>Bacteria</taxon>
        <taxon>Pseudomonadati</taxon>
        <taxon>Pseudomonadota</taxon>
        <taxon>Gammaproteobacteria</taxon>
        <taxon>Chromatiales</taxon>
        <taxon>Chromatiaceae</taxon>
        <taxon>Arsukibacterium</taxon>
    </lineage>
</organism>
<dbReference type="EMBL" id="LAHO01000008">
    <property type="protein sequence ID" value="KKO45687.1"/>
    <property type="molecule type" value="Genomic_DNA"/>
</dbReference>
<dbReference type="STRING" id="336831.WG68_09945"/>
<evidence type="ECO:0000256" key="2">
    <source>
        <dbReference type="ARBA" id="ARBA00004370"/>
    </source>
</evidence>
<dbReference type="Gene3D" id="1.10.287.130">
    <property type="match status" value="1"/>
</dbReference>
<dbReference type="EC" id="2.7.13.3" evidence="3"/>
<dbReference type="InterPro" id="IPR005467">
    <property type="entry name" value="His_kinase_dom"/>
</dbReference>
<dbReference type="SUPFAM" id="SSF55874">
    <property type="entry name" value="ATPase domain of HSP90 chaperone/DNA topoisomerase II/histidine kinase"/>
    <property type="match status" value="1"/>
</dbReference>
<gene>
    <name evidence="12" type="ORF">WG68_09945</name>
</gene>
<evidence type="ECO:0000256" key="4">
    <source>
        <dbReference type="ARBA" id="ARBA00022553"/>
    </source>
</evidence>
<evidence type="ECO:0000259" key="11">
    <source>
        <dbReference type="PROSITE" id="PS50109"/>
    </source>
</evidence>
<dbReference type="SUPFAM" id="SSF47384">
    <property type="entry name" value="Homodimeric domain of signal transducing histidine kinase"/>
    <property type="match status" value="1"/>
</dbReference>
<dbReference type="PANTHER" id="PTHR45436:SF16">
    <property type="entry name" value="HISTIDINE KINASE"/>
    <property type="match status" value="1"/>
</dbReference>
<name>A0A0M2V4B9_9GAMM</name>
<keyword evidence="7" id="KW-0418">Kinase</keyword>
<evidence type="ECO:0000256" key="9">
    <source>
        <dbReference type="ARBA" id="ARBA00023136"/>
    </source>
</evidence>
<dbReference type="SMART" id="SM00388">
    <property type="entry name" value="HisKA"/>
    <property type="match status" value="1"/>
</dbReference>
<evidence type="ECO:0000256" key="10">
    <source>
        <dbReference type="SAM" id="Phobius"/>
    </source>
</evidence>
<dbReference type="PROSITE" id="PS50109">
    <property type="entry name" value="HIS_KIN"/>
    <property type="match status" value="1"/>
</dbReference>
<evidence type="ECO:0000256" key="7">
    <source>
        <dbReference type="ARBA" id="ARBA00022777"/>
    </source>
</evidence>
<dbReference type="GO" id="GO:0005886">
    <property type="term" value="C:plasma membrane"/>
    <property type="evidence" value="ECO:0007669"/>
    <property type="project" value="TreeGrafter"/>
</dbReference>
<dbReference type="InterPro" id="IPR036097">
    <property type="entry name" value="HisK_dim/P_sf"/>
</dbReference>
<dbReference type="OrthoDB" id="9121563at2"/>
<accession>A0A0M2V4B9</accession>
<comment type="caution">
    <text evidence="12">The sequence shown here is derived from an EMBL/GenBank/DDBJ whole genome shotgun (WGS) entry which is preliminary data.</text>
</comment>
<dbReference type="InterPro" id="IPR004358">
    <property type="entry name" value="Sig_transdc_His_kin-like_C"/>
</dbReference>
<dbReference type="InterPro" id="IPR036890">
    <property type="entry name" value="HATPase_C_sf"/>
</dbReference>
<comment type="subcellular location">
    <subcellularLocation>
        <location evidence="2">Membrane</location>
    </subcellularLocation>
</comment>
<evidence type="ECO:0000256" key="1">
    <source>
        <dbReference type="ARBA" id="ARBA00000085"/>
    </source>
</evidence>
<dbReference type="Proteomes" id="UP000034228">
    <property type="component" value="Unassembled WGS sequence"/>
</dbReference>
<evidence type="ECO:0000256" key="3">
    <source>
        <dbReference type="ARBA" id="ARBA00012438"/>
    </source>
</evidence>
<dbReference type="AlphaFoldDB" id="A0A0M2V4B9"/>
<dbReference type="InterPro" id="IPR050428">
    <property type="entry name" value="TCS_sensor_his_kinase"/>
</dbReference>
<comment type="catalytic activity">
    <reaction evidence="1">
        <text>ATP + protein L-histidine = ADP + protein N-phospho-L-histidine.</text>
        <dbReference type="EC" id="2.7.13.3"/>
    </reaction>
</comment>
<proteinExistence type="predicted"/>
<keyword evidence="8 10" id="KW-1133">Transmembrane helix</keyword>
<dbReference type="SMART" id="SM00387">
    <property type="entry name" value="HATPase_c"/>
    <property type="match status" value="1"/>
</dbReference>
<evidence type="ECO:0000256" key="8">
    <source>
        <dbReference type="ARBA" id="ARBA00022989"/>
    </source>
</evidence>
<dbReference type="PRINTS" id="PR00344">
    <property type="entry name" value="BCTRLSENSOR"/>
</dbReference>
<reference evidence="12 13" key="1">
    <citation type="submission" date="2015-03" db="EMBL/GenBank/DDBJ databases">
        <title>Draft genome sequences of two protease-producing strains of Arsukibacterium isolated from two cold and alkaline environments.</title>
        <authorList>
            <person name="Lylloff J.E."/>
            <person name="Skov L.B."/>
            <person name="Jepsen M."/>
            <person name="Hallin P.F."/>
            <person name="Sorensen S.J."/>
            <person name="Stougaard P."/>
            <person name="Glaring M.A."/>
        </authorList>
    </citation>
    <scope>NUCLEOTIDE SEQUENCE [LARGE SCALE GENOMIC DNA]</scope>
    <source>
        <strain evidence="12 13">GCM72</strain>
    </source>
</reference>
<sequence>MNKAPSLRQQILATFALATLFIAVVFSLTTFLFAYHIEDRFFASQLAEEAIMAEQQLAAGLQPAPRLAYMHYYATVEALPSGIDSIIKRQPRRTEFTGDDNQHFHLQQLSQGYLLAEVSQHLIVRDIRPLMLKFLLLELLITLLLTSCLAWLIARKLLTPLQQLTALIGNTPQQSPPTGFAAKFTPNEIGQLATTLELSWARTNDFINREQLFTRDLSHELRTPVTISQGALNLLAGSPLSAEQSILVNRLNAAQQQIEQTISSLLALAREQSPAAGSCQLLPVVETSILQQHYLLADKDIQLELTIAAGSRVAIAEAPLLILLNNLLANAFSYTHAGTISISYQHSLLTVSDSGSGIAEDLQSQLFRPGSKGPHSQGQGMGLSIVSRLCEKWQLHCDIQSSEQGTRVQVTLPQATPIAPLA</sequence>
<dbReference type="Pfam" id="PF00512">
    <property type="entry name" value="HisKA"/>
    <property type="match status" value="1"/>
</dbReference>
<evidence type="ECO:0000256" key="6">
    <source>
        <dbReference type="ARBA" id="ARBA00022692"/>
    </source>
</evidence>
<evidence type="ECO:0000313" key="13">
    <source>
        <dbReference type="Proteomes" id="UP000034228"/>
    </source>
</evidence>
<dbReference type="PANTHER" id="PTHR45436">
    <property type="entry name" value="SENSOR HISTIDINE KINASE YKOH"/>
    <property type="match status" value="1"/>
</dbReference>
<keyword evidence="4" id="KW-0597">Phosphoprotein</keyword>
<evidence type="ECO:0000313" key="12">
    <source>
        <dbReference type="EMBL" id="KKO45687.1"/>
    </source>
</evidence>
<dbReference type="InterPro" id="IPR003661">
    <property type="entry name" value="HisK_dim/P_dom"/>
</dbReference>
<feature type="transmembrane region" description="Helical" evidence="10">
    <location>
        <begin position="12"/>
        <end position="35"/>
    </location>
</feature>
<feature type="domain" description="Histidine kinase" evidence="11">
    <location>
        <begin position="216"/>
        <end position="416"/>
    </location>
</feature>
<dbReference type="CDD" id="cd00082">
    <property type="entry name" value="HisKA"/>
    <property type="match status" value="1"/>
</dbReference>
<dbReference type="RefSeq" id="WP_046557532.1">
    <property type="nucleotide sequence ID" value="NZ_LAHO01000008.1"/>
</dbReference>
<keyword evidence="13" id="KW-1185">Reference proteome</keyword>
<dbReference type="Pfam" id="PF02518">
    <property type="entry name" value="HATPase_c"/>
    <property type="match status" value="1"/>
</dbReference>
<keyword evidence="9 10" id="KW-0472">Membrane</keyword>
<dbReference type="Gene3D" id="3.30.565.10">
    <property type="entry name" value="Histidine kinase-like ATPase, C-terminal domain"/>
    <property type="match status" value="1"/>
</dbReference>
<dbReference type="GO" id="GO:0000155">
    <property type="term" value="F:phosphorelay sensor kinase activity"/>
    <property type="evidence" value="ECO:0007669"/>
    <property type="project" value="InterPro"/>
</dbReference>
<keyword evidence="5" id="KW-0808">Transferase</keyword>
<feature type="transmembrane region" description="Helical" evidence="10">
    <location>
        <begin position="134"/>
        <end position="154"/>
    </location>
</feature>